<keyword evidence="2" id="KW-1185">Reference proteome</keyword>
<proteinExistence type="predicted"/>
<dbReference type="EMBL" id="FXAF01000011">
    <property type="protein sequence ID" value="SMF67104.1"/>
    <property type="molecule type" value="Genomic_DNA"/>
</dbReference>
<evidence type="ECO:0000313" key="2">
    <source>
        <dbReference type="Proteomes" id="UP000192903"/>
    </source>
</evidence>
<evidence type="ECO:0008006" key="3">
    <source>
        <dbReference type="Google" id="ProtNLM"/>
    </source>
</evidence>
<dbReference type="AlphaFoldDB" id="A0A1X7GB40"/>
<accession>A0A1X7GB40</accession>
<dbReference type="OrthoDB" id="8065844at2"/>
<reference evidence="2" key="1">
    <citation type="submission" date="2017-04" db="EMBL/GenBank/DDBJ databases">
        <authorList>
            <person name="Varghese N."/>
            <person name="Submissions S."/>
        </authorList>
    </citation>
    <scope>NUCLEOTIDE SEQUENCE [LARGE SCALE GENOMIC DNA]</scope>
    <source>
        <strain evidence="2">B4P</strain>
    </source>
</reference>
<organism evidence="1 2">
    <name type="scientific">Xaviernesmea oryzae</name>
    <dbReference type="NCBI Taxonomy" id="464029"/>
    <lineage>
        <taxon>Bacteria</taxon>
        <taxon>Pseudomonadati</taxon>
        <taxon>Pseudomonadota</taxon>
        <taxon>Alphaproteobacteria</taxon>
        <taxon>Hyphomicrobiales</taxon>
        <taxon>Rhizobiaceae</taxon>
        <taxon>Rhizobium/Agrobacterium group</taxon>
        <taxon>Xaviernesmea</taxon>
    </lineage>
</organism>
<name>A0A1X7GB40_9HYPH</name>
<dbReference type="Proteomes" id="UP000192903">
    <property type="component" value="Unassembled WGS sequence"/>
</dbReference>
<protein>
    <recommendedName>
        <fullName evidence="3">RADC family protein</fullName>
    </recommendedName>
</protein>
<gene>
    <name evidence="1" type="ORF">SAMN02982989_3544</name>
</gene>
<dbReference type="STRING" id="464029.SAMN02982989_3544"/>
<evidence type="ECO:0000313" key="1">
    <source>
        <dbReference type="EMBL" id="SMF67104.1"/>
    </source>
</evidence>
<sequence>MLHFPYIGSGPYCYANSFAMMLGKSAPSVTVIEFATGSPFGMQLIRGALPFFGPYGWNPEKGFDDALRSLGWSSAVSKGGSAEDALHRLQAALEEGPVWIGPVEMGHLRHQPGMSGPIGADHYVVALEMAEGRVLLHDPHGHPYVSLPVVDFMEAWSAKTLDYGQPYTMRTGFEQLREVSEEEVIAASIPVAIHWLSMDDDPDVPEATLGNGAAAEKLAGLLEAGCSDDLRGHLMHFAIRVGVRRLADGATCLRRIGFAEAAAVMAEQARIVGSLQYPVAVGDNAIAAALLRRLAPTYDRLLSAFRAFPC</sequence>